<dbReference type="SUPFAM" id="SSF88659">
    <property type="entry name" value="Sigma3 and sigma4 domains of RNA polymerase sigma factors"/>
    <property type="match status" value="1"/>
</dbReference>
<dbReference type="AlphaFoldDB" id="A0A9D1CJK1"/>
<dbReference type="EMBL" id="DVFI01000134">
    <property type="protein sequence ID" value="HIQ63862.1"/>
    <property type="molecule type" value="Genomic_DNA"/>
</dbReference>
<dbReference type="InterPro" id="IPR039425">
    <property type="entry name" value="RNA_pol_sigma-70-like"/>
</dbReference>
<dbReference type="Gene3D" id="1.10.1740.10">
    <property type="match status" value="1"/>
</dbReference>
<dbReference type="NCBIfam" id="TIGR02937">
    <property type="entry name" value="sigma70-ECF"/>
    <property type="match status" value="1"/>
</dbReference>
<name>A0A9D1CJK1_9FIRM</name>
<evidence type="ECO:0000256" key="5">
    <source>
        <dbReference type="ARBA" id="ARBA00023163"/>
    </source>
</evidence>
<evidence type="ECO:0000313" key="9">
    <source>
        <dbReference type="Proteomes" id="UP000886819"/>
    </source>
</evidence>
<proteinExistence type="inferred from homology"/>
<evidence type="ECO:0000256" key="2">
    <source>
        <dbReference type="ARBA" id="ARBA00023015"/>
    </source>
</evidence>
<dbReference type="InterPro" id="IPR013249">
    <property type="entry name" value="RNA_pol_sigma70_r4_t2"/>
</dbReference>
<feature type="domain" description="RNA polymerase sigma factor 70 region 4 type 2" evidence="7">
    <location>
        <begin position="119"/>
        <end position="167"/>
    </location>
</feature>
<evidence type="ECO:0000256" key="4">
    <source>
        <dbReference type="ARBA" id="ARBA00023125"/>
    </source>
</evidence>
<keyword evidence="2" id="KW-0805">Transcription regulation</keyword>
<comment type="similarity">
    <text evidence="1">Belongs to the sigma-70 factor family. ECF subfamily.</text>
</comment>
<dbReference type="GO" id="GO:0006352">
    <property type="term" value="P:DNA-templated transcription initiation"/>
    <property type="evidence" value="ECO:0007669"/>
    <property type="project" value="InterPro"/>
</dbReference>
<evidence type="ECO:0000256" key="1">
    <source>
        <dbReference type="ARBA" id="ARBA00010641"/>
    </source>
</evidence>
<dbReference type="Pfam" id="PF08281">
    <property type="entry name" value="Sigma70_r4_2"/>
    <property type="match status" value="1"/>
</dbReference>
<reference evidence="8" key="2">
    <citation type="journal article" date="2021" name="PeerJ">
        <title>Extensive microbial diversity within the chicken gut microbiome revealed by metagenomics and culture.</title>
        <authorList>
            <person name="Gilroy R."/>
            <person name="Ravi A."/>
            <person name="Getino M."/>
            <person name="Pursley I."/>
            <person name="Horton D.L."/>
            <person name="Alikhan N.F."/>
            <person name="Baker D."/>
            <person name="Gharbi K."/>
            <person name="Hall N."/>
            <person name="Watson M."/>
            <person name="Adriaenssens E.M."/>
            <person name="Foster-Nyarko E."/>
            <person name="Jarju S."/>
            <person name="Secka A."/>
            <person name="Antonio M."/>
            <person name="Oren A."/>
            <person name="Chaudhuri R.R."/>
            <person name="La Ragione R."/>
            <person name="Hildebrand F."/>
            <person name="Pallen M.J."/>
        </authorList>
    </citation>
    <scope>NUCLEOTIDE SEQUENCE</scope>
    <source>
        <strain evidence="8">ChiHile30-977</strain>
    </source>
</reference>
<dbReference type="Proteomes" id="UP000886819">
    <property type="component" value="Unassembled WGS sequence"/>
</dbReference>
<reference evidence="8" key="1">
    <citation type="submission" date="2020-10" db="EMBL/GenBank/DDBJ databases">
        <authorList>
            <person name="Gilroy R."/>
        </authorList>
    </citation>
    <scope>NUCLEOTIDE SEQUENCE</scope>
    <source>
        <strain evidence="8">ChiHile30-977</strain>
    </source>
</reference>
<evidence type="ECO:0000259" key="7">
    <source>
        <dbReference type="Pfam" id="PF08281"/>
    </source>
</evidence>
<dbReference type="PANTHER" id="PTHR43133">
    <property type="entry name" value="RNA POLYMERASE ECF-TYPE SIGMA FACTO"/>
    <property type="match status" value="1"/>
</dbReference>
<dbReference type="InterPro" id="IPR014284">
    <property type="entry name" value="RNA_pol_sigma-70_dom"/>
</dbReference>
<dbReference type="Gene3D" id="1.10.10.10">
    <property type="entry name" value="Winged helix-like DNA-binding domain superfamily/Winged helix DNA-binding domain"/>
    <property type="match status" value="1"/>
</dbReference>
<dbReference type="Pfam" id="PF04542">
    <property type="entry name" value="Sigma70_r2"/>
    <property type="match status" value="1"/>
</dbReference>
<comment type="caution">
    <text evidence="8">The sequence shown here is derived from an EMBL/GenBank/DDBJ whole genome shotgun (WGS) entry which is preliminary data.</text>
</comment>
<keyword evidence="4" id="KW-0238">DNA-binding</keyword>
<dbReference type="GO" id="GO:0003677">
    <property type="term" value="F:DNA binding"/>
    <property type="evidence" value="ECO:0007669"/>
    <property type="project" value="UniProtKB-KW"/>
</dbReference>
<protein>
    <submittedName>
        <fullName evidence="8">Sigma-70 family RNA polymerase sigma factor</fullName>
    </submittedName>
</protein>
<accession>A0A9D1CJK1</accession>
<keyword evidence="5" id="KW-0804">Transcription</keyword>
<dbReference type="InterPro" id="IPR013324">
    <property type="entry name" value="RNA_pol_sigma_r3/r4-like"/>
</dbReference>
<feature type="domain" description="RNA polymerase sigma-70 region 2" evidence="6">
    <location>
        <begin position="22"/>
        <end position="87"/>
    </location>
</feature>
<sequence length="178" mass="20965">MNTDEELYARFLSGEDDALRLLMERYLERLILFCFTFLQSAAEAEEAAMDAFAVVAMKRSVWHGGSFRRWLYRIARNLSVSRYRKRRFIQVSFDDSHGLTAASTEAEFCRQEEAAAREALLMRLPDGEREVLLLLYREGMRYAQVAEALHMDKKRADNLAYRGKKRLRQWLKEEMAHE</sequence>
<keyword evidence="3" id="KW-0731">Sigma factor</keyword>
<dbReference type="InterPro" id="IPR013325">
    <property type="entry name" value="RNA_pol_sigma_r2"/>
</dbReference>
<dbReference type="InterPro" id="IPR036388">
    <property type="entry name" value="WH-like_DNA-bd_sf"/>
</dbReference>
<dbReference type="InterPro" id="IPR007627">
    <property type="entry name" value="RNA_pol_sigma70_r2"/>
</dbReference>
<dbReference type="GO" id="GO:0016987">
    <property type="term" value="F:sigma factor activity"/>
    <property type="evidence" value="ECO:0007669"/>
    <property type="project" value="UniProtKB-KW"/>
</dbReference>
<organism evidence="8 9">
    <name type="scientific">Candidatus Avichristensenella intestinipullorum</name>
    <dbReference type="NCBI Taxonomy" id="2840693"/>
    <lineage>
        <taxon>Bacteria</taxon>
        <taxon>Bacillati</taxon>
        <taxon>Bacillota</taxon>
        <taxon>Clostridia</taxon>
        <taxon>Candidatus Avichristensenella</taxon>
    </lineage>
</organism>
<gene>
    <name evidence="8" type="ORF">IAA66_09820</name>
</gene>
<evidence type="ECO:0000256" key="3">
    <source>
        <dbReference type="ARBA" id="ARBA00023082"/>
    </source>
</evidence>
<evidence type="ECO:0000259" key="6">
    <source>
        <dbReference type="Pfam" id="PF04542"/>
    </source>
</evidence>
<evidence type="ECO:0000313" key="8">
    <source>
        <dbReference type="EMBL" id="HIQ63862.1"/>
    </source>
</evidence>
<dbReference type="PANTHER" id="PTHR43133:SF8">
    <property type="entry name" value="RNA POLYMERASE SIGMA FACTOR HI_1459-RELATED"/>
    <property type="match status" value="1"/>
</dbReference>
<dbReference type="SUPFAM" id="SSF88946">
    <property type="entry name" value="Sigma2 domain of RNA polymerase sigma factors"/>
    <property type="match status" value="1"/>
</dbReference>